<evidence type="ECO:0000313" key="4">
    <source>
        <dbReference type="Proteomes" id="UP000530928"/>
    </source>
</evidence>
<dbReference type="AlphaFoldDB" id="A0A7W0CI62"/>
<evidence type="ECO:0008006" key="5">
    <source>
        <dbReference type="Google" id="ProtNLM"/>
    </source>
</evidence>
<dbReference type="RefSeq" id="WP_181610198.1">
    <property type="nucleotide sequence ID" value="NZ_BAABAM010000002.1"/>
</dbReference>
<dbReference type="EMBL" id="JACDUR010000003">
    <property type="protein sequence ID" value="MBA2891395.1"/>
    <property type="molecule type" value="Genomic_DNA"/>
</dbReference>
<feature type="chain" id="PRO_5030963196" description="ATP-binding protein" evidence="2">
    <location>
        <begin position="19"/>
        <end position="288"/>
    </location>
</feature>
<proteinExistence type="predicted"/>
<keyword evidence="4" id="KW-1185">Reference proteome</keyword>
<feature type="signal peptide" evidence="2">
    <location>
        <begin position="1"/>
        <end position="18"/>
    </location>
</feature>
<feature type="region of interest" description="Disordered" evidence="1">
    <location>
        <begin position="253"/>
        <end position="288"/>
    </location>
</feature>
<comment type="caution">
    <text evidence="3">The sequence shown here is derived from an EMBL/GenBank/DDBJ whole genome shotgun (WGS) entry which is preliminary data.</text>
</comment>
<evidence type="ECO:0000313" key="3">
    <source>
        <dbReference type="EMBL" id="MBA2891395.1"/>
    </source>
</evidence>
<evidence type="ECO:0000256" key="2">
    <source>
        <dbReference type="SAM" id="SignalP"/>
    </source>
</evidence>
<feature type="compositionally biased region" description="Polar residues" evidence="1">
    <location>
        <begin position="253"/>
        <end position="262"/>
    </location>
</feature>
<dbReference type="Proteomes" id="UP000530928">
    <property type="component" value="Unassembled WGS sequence"/>
</dbReference>
<gene>
    <name evidence="3" type="ORF">HNR30_002736</name>
</gene>
<reference evidence="3 4" key="1">
    <citation type="submission" date="2020-07" db="EMBL/GenBank/DDBJ databases">
        <title>Genomic Encyclopedia of Type Strains, Phase IV (KMG-IV): sequencing the most valuable type-strain genomes for metagenomic binning, comparative biology and taxonomic classification.</title>
        <authorList>
            <person name="Goeker M."/>
        </authorList>
    </citation>
    <scope>NUCLEOTIDE SEQUENCE [LARGE SCALE GENOMIC DNA]</scope>
    <source>
        <strain evidence="3 4">DSM 45533</strain>
    </source>
</reference>
<organism evidence="3 4">
    <name type="scientific">Nonomuraea soli</name>
    <dbReference type="NCBI Taxonomy" id="1032476"/>
    <lineage>
        <taxon>Bacteria</taxon>
        <taxon>Bacillati</taxon>
        <taxon>Actinomycetota</taxon>
        <taxon>Actinomycetes</taxon>
        <taxon>Streptosporangiales</taxon>
        <taxon>Streptosporangiaceae</taxon>
        <taxon>Nonomuraea</taxon>
    </lineage>
</organism>
<protein>
    <recommendedName>
        <fullName evidence="5">ATP-binding protein</fullName>
    </recommendedName>
</protein>
<accession>A0A7W0CI62</accession>
<sequence length="288" mass="28248">MAVACLGMAAALAGTAQAQSVADAGDPVSGLLGGGGSLLGGKGQNPIMSLTGPVTSLTGSKSPLDGLTRSTDGAAQSLDGAARLLPQGAFRNGVPLNDAAQAAGVMPWTKADGLTGAGSAPMRLALLDGREIVGLSHEADPMPGMLGAVTGRTEAVTTSPALAPVTGAAVPQVTDRLAAHTDQASYMARTATGQLAAVPTGDLLNGPTDALKSAVPDAVANELEPVIGAPAIQPQRSKTDVPLDEIAPLVENPLSSPLTQTKGVPDMVGDTLQSTTGSTGGLPNLAGS</sequence>
<keyword evidence="2" id="KW-0732">Signal</keyword>
<evidence type="ECO:0000256" key="1">
    <source>
        <dbReference type="SAM" id="MobiDB-lite"/>
    </source>
</evidence>
<name>A0A7W0CI62_9ACTN</name>